<dbReference type="Pfam" id="PF13086">
    <property type="entry name" value="AAA_11"/>
    <property type="match status" value="1"/>
</dbReference>
<protein>
    <submittedName>
        <fullName evidence="8">P-loop containing nucleoside triphosphate hydrolase protein</fullName>
    </submittedName>
</protein>
<feature type="compositionally biased region" description="Acidic residues" evidence="6">
    <location>
        <begin position="2221"/>
        <end position="2230"/>
    </location>
</feature>
<evidence type="ECO:0000256" key="4">
    <source>
        <dbReference type="ARBA" id="ARBA00022840"/>
    </source>
</evidence>
<dbReference type="Pfam" id="PF17866">
    <property type="entry name" value="AAA_lid_6"/>
    <property type="match status" value="2"/>
</dbReference>
<dbReference type="CDD" id="cd17936">
    <property type="entry name" value="EEXXEc_NFX1"/>
    <property type="match status" value="1"/>
</dbReference>
<dbReference type="SMART" id="SM00382">
    <property type="entry name" value="AAA"/>
    <property type="match status" value="4"/>
</dbReference>
<dbReference type="InterPro" id="IPR041679">
    <property type="entry name" value="DNA2/NAM7-like_C"/>
</dbReference>
<dbReference type="FunFam" id="3.40.50.300:FF:000216">
    <property type="entry name" value="Type VII secretion ATPase EccA"/>
    <property type="match status" value="3"/>
</dbReference>
<proteinExistence type="inferred from homology"/>
<evidence type="ECO:0000256" key="3">
    <source>
        <dbReference type="ARBA" id="ARBA00022806"/>
    </source>
</evidence>
<keyword evidence="3" id="KW-0347">Helicase</keyword>
<feature type="coiled-coil region" evidence="5">
    <location>
        <begin position="1256"/>
        <end position="1287"/>
    </location>
</feature>
<evidence type="ECO:0000313" key="8">
    <source>
        <dbReference type="EMBL" id="RPB20300.1"/>
    </source>
</evidence>
<dbReference type="CDD" id="cd00009">
    <property type="entry name" value="AAA"/>
    <property type="match status" value="3"/>
</dbReference>
<dbReference type="Pfam" id="PF13087">
    <property type="entry name" value="AAA_12"/>
    <property type="match status" value="1"/>
</dbReference>
<organism evidence="8 9">
    <name type="scientific">Terfezia boudieri ATCC MYA-4762</name>
    <dbReference type="NCBI Taxonomy" id="1051890"/>
    <lineage>
        <taxon>Eukaryota</taxon>
        <taxon>Fungi</taxon>
        <taxon>Dikarya</taxon>
        <taxon>Ascomycota</taxon>
        <taxon>Pezizomycotina</taxon>
        <taxon>Pezizomycetes</taxon>
        <taxon>Pezizales</taxon>
        <taxon>Pezizaceae</taxon>
        <taxon>Terfezia</taxon>
    </lineage>
</organism>
<keyword evidence="8" id="KW-0378">Hydrolase</keyword>
<feature type="compositionally biased region" description="Polar residues" evidence="6">
    <location>
        <begin position="13"/>
        <end position="45"/>
    </location>
</feature>
<feature type="domain" description="AAA+ ATPase" evidence="7">
    <location>
        <begin position="554"/>
        <end position="871"/>
    </location>
</feature>
<evidence type="ECO:0000256" key="6">
    <source>
        <dbReference type="SAM" id="MobiDB-lite"/>
    </source>
</evidence>
<dbReference type="PANTHER" id="PTHR43392:SF2">
    <property type="entry name" value="AAA-TYPE ATPASE FAMILY PROTEIN _ ANKYRIN REPEAT FAMILY PROTEIN"/>
    <property type="match status" value="1"/>
</dbReference>
<dbReference type="InterPro" id="IPR000641">
    <property type="entry name" value="CbxX/CfxQ"/>
</dbReference>
<dbReference type="InterPro" id="IPR027417">
    <property type="entry name" value="P-loop_NTPase"/>
</dbReference>
<sequence>MAAFVEAGGNSAEPATTTSLEETQNQETGSNTNKAPDCPTGTSPKNGEKEAKPSQRTIRIQKSFLTTLSGNRPITKSTEAKVFLEGLCLQPDPVACIERVRSSSRGLYILQNALFVDVTPEFINGYVADFLIYIQDEKLRYITGGRFLDEVALAAVSPPVFWDALITLVRTGCAPNKTLRGFAGLLLECIELPTSKGAHEYRELARDENIQRMFADSEDAAVRDLGERIKHVLGTIMEPDRLERVAGSGPGGRHDNDFRNFREVRVLPSIGELSCTEPPFLRVWREVMDEDEGSNRAVGWLDHQFRLLREDLLGELRREVGHAVGKAKERDGGRGMLVEGWEWEAKGDGIYCGATNRRVPWAVRIKLDKDLPALERFQGLENLQARRQYVETHPSFIKHGGVACIIVDEEVVALVTVHRDNGLLIQEPPILVLQFPTGADCSNCLRRMHKGKGWKLILLETPLYAYEHILRRLQLMTKIPLDEELIFWSLEVEKAGGEQGWGPAYTLRELEMIKELKVNLAQGNCIRQVLNWGGSGMKVVLDERQGNAMLAALTRRVGLIQGPPGTGKSFLGALITKFLVEYSTKKILVVCYTNHALDQFLSHLLDTGIPSSSIVRLGGKSTSKTEALILTNQPNTARFGRDYWIYISNLRQEINRLENEIKAAWEDYLGSKYPSNEEIMDLLEVLDGSKFHMAFKVPGDKQGMKVGRKKGLMGRFYLLDQWRNGRDAGALRDTIPEHCRDVWDINLDERKKLWEVWKERIWREKVEHLCWLGEKFNEKQKLLNEMFMEKDTQIMKGKRIIACTTTAAAKYAEQIQKSEVDVMLVEEAGEILEAHVLAALGSKTGQLIMIGDHKQLRPKISNYKLSVEKGEGWDLNRSLFERLVNKGYPCVALIKQYRMRGEIGDLVKELTYPDLEHTDGLRPELLGLKGNVLWINHDKEEEEVGDLAERREGDGASSKKNLWEVEMVGKIVRFLAQQGYKSKNMIVLTPYVAQLEELRKAMREEVIVKELSVGDLVSERYVTTEGVKINRREVCLATIDNYQGEEKEIVIASLVRSNNKGDIGFMAQQQRLNVLLSRARNGLILIGNGETFRNSPNGGQLWMKLFDLMKERIYGGLPVVCKRHPHVTKILKTPLDFDIECPDGGCVEPCPYYLKCAKHKCPLRCHPNPGASGHKKLDCHYVMTSTCLRNHVSYYLCHEGFLAACKFCRDEDEVTRKQLESDKLHQEQLDAIQRTYDLRKMECDLQIKNYNGQMERERFRENLDEALKSLDEKLKLMQRAVERLSEGNALNTLKTFKPRDATALPEYISPAREEWKRQKEVDHADNPYIDKIMEMVGLENVKEHVLKIKAKVDISKRQGTKLEDESFSIAFLGNPGTGKTTVAKHYVGMLALVGVIPSLTMKEVTGALLAHGGINQAQKYIDELIKAGGGVLFIDEAYQLTRGKSAGTGGAPVLDFLLGEMEKHIGKIVVIVAGYRREMEEFFEHNPGLNSRFPYSLALRDYTNEELESILRGLVQKKYSGEMKLEGGISGLYMRILIRRIGNGRGGNGFGNARAVQNAFAKITERQAARIASERKAGELPDDFFLSKEDLIGPDPSKAVIDSAAWKELQELIGLEKVKETVRGLIDRIETNYLRELRELAPVEVSLNRVFLGSPGTGKTSVAKLYGQILKDLGALSNGEVLVKNPADFIGTVIGESEKNTKGILQAAMGKVLIIDEAYMLYSGSSSSSDKSGGNSDMYRTAVIDTLVAEVQNVPGEDRCVLLLGYDDQMRDMFQNVNPGFARRFPLDQAFKFEDFSMGQLDSILDLKLKKAHLGVTEEGKKVAMEVLERARMTPNFGNAGEVENLLTAAKERYLKRIGALPVRERPGEIVLKESDFDPEFDRATRAEESLEKLFEGVIGCEDIIQKLRGYQKSAQAWKARGRDPREVVPTNFVFKGPPGTGKTTTARKVGRVFMDMGFLSSDEVVECSATDLVGRYTGQTGPKTRKKVESALGKVLFIDEAYRLCEGSFSAEAVNELVDIITKPRFMGKVVVILAGYEDDINNLFRRNDGLSSRFSEEIIFRPMGARESLRLLKKELEKGDVELRGMEDDREECKGVMGVMENLVTLKGWGNARDVLGLAKIVVGAVLRGDAGGQEGSILFVKAEEVQGFMETMLKERKARETKVPKSEIETAVENMWNKKNMEPEFEAPPPPPPPPCTATAIATKSAAPPPLEELPPNDGDEGVDDDGRDPGVSDEIWRQLQRDKEKAKLRAANVEEQRVKKKLQEMGVCAVGYAWVKQRGGWRCAGGAHWVDDGAI</sequence>
<keyword evidence="9" id="KW-1185">Reference proteome</keyword>
<gene>
    <name evidence="8" type="ORF">L211DRAFT_792432</name>
</gene>
<dbReference type="Pfam" id="PF00004">
    <property type="entry name" value="AAA"/>
    <property type="match status" value="3"/>
</dbReference>
<dbReference type="Gene3D" id="1.10.8.60">
    <property type="match status" value="2"/>
</dbReference>
<dbReference type="GO" id="GO:0004386">
    <property type="term" value="F:helicase activity"/>
    <property type="evidence" value="ECO:0007669"/>
    <property type="project" value="InterPro"/>
</dbReference>
<dbReference type="SUPFAM" id="SSF52540">
    <property type="entry name" value="P-loop containing nucleoside triphosphate hydrolases"/>
    <property type="match status" value="4"/>
</dbReference>
<evidence type="ECO:0000256" key="2">
    <source>
        <dbReference type="ARBA" id="ARBA00022741"/>
    </source>
</evidence>
<comment type="similarity">
    <text evidence="1">Belongs to the CbxX/CfxQ family.</text>
</comment>
<feature type="region of interest" description="Disordered" evidence="6">
    <location>
        <begin position="2184"/>
        <end position="2236"/>
    </location>
</feature>
<dbReference type="InterPro" id="IPR003959">
    <property type="entry name" value="ATPase_AAA_core"/>
</dbReference>
<dbReference type="PRINTS" id="PR00819">
    <property type="entry name" value="CBXCFQXSUPER"/>
</dbReference>
<dbReference type="PANTHER" id="PTHR43392">
    <property type="entry name" value="AAA-TYPE ATPASE FAMILY PROTEIN / ANKYRIN REPEAT FAMILY PROTEIN"/>
    <property type="match status" value="1"/>
</dbReference>
<dbReference type="CDD" id="cd18808">
    <property type="entry name" value="SF1_C_Upf1"/>
    <property type="match status" value="1"/>
</dbReference>
<evidence type="ECO:0000313" key="9">
    <source>
        <dbReference type="Proteomes" id="UP000267821"/>
    </source>
</evidence>
<keyword evidence="4" id="KW-0067">ATP-binding</keyword>
<keyword evidence="2" id="KW-0547">Nucleotide-binding</keyword>
<evidence type="ECO:0000259" key="7">
    <source>
        <dbReference type="SMART" id="SM00382"/>
    </source>
</evidence>
<dbReference type="EMBL" id="ML121574">
    <property type="protein sequence ID" value="RPB20300.1"/>
    <property type="molecule type" value="Genomic_DNA"/>
</dbReference>
<dbReference type="Proteomes" id="UP000267821">
    <property type="component" value="Unassembled WGS sequence"/>
</dbReference>
<dbReference type="OrthoDB" id="2423195at2759"/>
<reference evidence="8 9" key="1">
    <citation type="journal article" date="2018" name="Nat. Ecol. Evol.">
        <title>Pezizomycetes genomes reveal the molecular basis of ectomycorrhizal truffle lifestyle.</title>
        <authorList>
            <person name="Murat C."/>
            <person name="Payen T."/>
            <person name="Noel B."/>
            <person name="Kuo A."/>
            <person name="Morin E."/>
            <person name="Chen J."/>
            <person name="Kohler A."/>
            <person name="Krizsan K."/>
            <person name="Balestrini R."/>
            <person name="Da Silva C."/>
            <person name="Montanini B."/>
            <person name="Hainaut M."/>
            <person name="Levati E."/>
            <person name="Barry K.W."/>
            <person name="Belfiori B."/>
            <person name="Cichocki N."/>
            <person name="Clum A."/>
            <person name="Dockter R.B."/>
            <person name="Fauchery L."/>
            <person name="Guy J."/>
            <person name="Iotti M."/>
            <person name="Le Tacon F."/>
            <person name="Lindquist E.A."/>
            <person name="Lipzen A."/>
            <person name="Malagnac F."/>
            <person name="Mello A."/>
            <person name="Molinier V."/>
            <person name="Miyauchi S."/>
            <person name="Poulain J."/>
            <person name="Riccioni C."/>
            <person name="Rubini A."/>
            <person name="Sitrit Y."/>
            <person name="Splivallo R."/>
            <person name="Traeger S."/>
            <person name="Wang M."/>
            <person name="Zifcakova L."/>
            <person name="Wipf D."/>
            <person name="Zambonelli A."/>
            <person name="Paolocci F."/>
            <person name="Nowrousian M."/>
            <person name="Ottonello S."/>
            <person name="Baldrian P."/>
            <person name="Spatafora J.W."/>
            <person name="Henrissat B."/>
            <person name="Nagy L.G."/>
            <person name="Aury J.M."/>
            <person name="Wincker P."/>
            <person name="Grigoriev I.V."/>
            <person name="Bonfante P."/>
            <person name="Martin F.M."/>
        </authorList>
    </citation>
    <scope>NUCLEOTIDE SEQUENCE [LARGE SCALE GENOMIC DNA]</scope>
    <source>
        <strain evidence="8 9">ATCC MYA-4762</strain>
    </source>
</reference>
<feature type="region of interest" description="Disordered" evidence="6">
    <location>
        <begin position="1"/>
        <end position="56"/>
    </location>
</feature>
<name>A0A3N4LBP9_9PEZI</name>
<dbReference type="InterPro" id="IPR003593">
    <property type="entry name" value="AAA+_ATPase"/>
</dbReference>
<accession>A0A3N4LBP9</accession>
<dbReference type="InterPro" id="IPR041627">
    <property type="entry name" value="AAA_lid_6"/>
</dbReference>
<dbReference type="Gene3D" id="3.40.50.300">
    <property type="entry name" value="P-loop containing nucleotide triphosphate hydrolases"/>
    <property type="match status" value="5"/>
</dbReference>
<dbReference type="InterPro" id="IPR050773">
    <property type="entry name" value="CbxX/CfxQ_RuBisCO_ESX"/>
</dbReference>
<evidence type="ECO:0000256" key="1">
    <source>
        <dbReference type="ARBA" id="ARBA00010378"/>
    </source>
</evidence>
<dbReference type="GO" id="GO:0005524">
    <property type="term" value="F:ATP binding"/>
    <property type="evidence" value="ECO:0007669"/>
    <property type="project" value="UniProtKB-KW"/>
</dbReference>
<feature type="compositionally biased region" description="Pro residues" evidence="6">
    <location>
        <begin position="2189"/>
        <end position="2199"/>
    </location>
</feature>
<feature type="domain" description="AAA+ ATPase" evidence="7">
    <location>
        <begin position="1929"/>
        <end position="2066"/>
    </location>
</feature>
<keyword evidence="5" id="KW-0175">Coiled coil</keyword>
<dbReference type="InterPro" id="IPR041677">
    <property type="entry name" value="DNA2/NAM7_AAA_11"/>
</dbReference>
<feature type="coiled-coil region" evidence="5">
    <location>
        <begin position="2240"/>
        <end position="2269"/>
    </location>
</feature>
<dbReference type="InParanoid" id="A0A3N4LBP9"/>
<dbReference type="STRING" id="1051890.A0A3N4LBP9"/>
<evidence type="ECO:0000256" key="5">
    <source>
        <dbReference type="SAM" id="Coils"/>
    </source>
</evidence>
<feature type="domain" description="AAA+ ATPase" evidence="7">
    <location>
        <begin position="1646"/>
        <end position="1791"/>
    </location>
</feature>
<dbReference type="FunFam" id="1.10.8.60:FF:000160">
    <property type="entry name" value="WGS project CABT00000000 data, contig 2.55"/>
    <property type="match status" value="1"/>
</dbReference>
<dbReference type="InterPro" id="IPR047187">
    <property type="entry name" value="SF1_C_Upf1"/>
</dbReference>
<dbReference type="GO" id="GO:0016887">
    <property type="term" value="F:ATP hydrolysis activity"/>
    <property type="evidence" value="ECO:0007669"/>
    <property type="project" value="InterPro"/>
</dbReference>
<feature type="domain" description="AAA+ ATPase" evidence="7">
    <location>
        <begin position="1365"/>
        <end position="1503"/>
    </location>
</feature>